<dbReference type="EMBL" id="MF678601">
    <property type="protein sequence ID" value="ASW27055.1"/>
    <property type="molecule type" value="Genomic_DNA"/>
</dbReference>
<feature type="domain" description="dUTPase-like" evidence="2">
    <location>
        <begin position="164"/>
        <end position="260"/>
    </location>
</feature>
<dbReference type="GeneID" id="65099959"/>
<evidence type="ECO:0000313" key="3">
    <source>
        <dbReference type="EMBL" id="ASW27055.1"/>
    </source>
</evidence>
<dbReference type="Gene3D" id="2.70.40.10">
    <property type="match status" value="2"/>
</dbReference>
<dbReference type="RefSeq" id="YP_010084938.1">
    <property type="nucleotide sequence ID" value="NC_055166.1"/>
</dbReference>
<evidence type="ECO:0000313" key="4">
    <source>
        <dbReference type="Proteomes" id="UP000297205"/>
    </source>
</evidence>
<dbReference type="KEGG" id="vg:65099959"/>
<dbReference type="Proteomes" id="UP000297205">
    <property type="component" value="Segment"/>
</dbReference>
<accession>A0A286RUI4</accession>
<dbReference type="SUPFAM" id="SSF51283">
    <property type="entry name" value="dUTPase-like"/>
    <property type="match status" value="1"/>
</dbReference>
<keyword evidence="3" id="KW-0378">Hydrolase</keyword>
<dbReference type="GO" id="GO:0004170">
    <property type="term" value="F:dUTP diphosphatase activity"/>
    <property type="evidence" value="ECO:0007669"/>
    <property type="project" value="UniProtKB-EC"/>
</dbReference>
<keyword evidence="4" id="KW-1185">Reference proteome</keyword>
<gene>
    <name evidence="3" type="primary">UL50</name>
</gene>
<dbReference type="EC" id="3.6.1.23" evidence="3"/>
<sequence length="314" mass="33919">MMLSRTTSAEGPAAGPGPITILLEPQRGPWATQPREDGSLVMQNREPLTLCAPVAGAALYTQMLDLQLRVAVPSGYATLLTRTALTANEEAAADGVFISAGVIDSGYRGSVKGVVWFEAQHQPVPARALALRLTVIRLADAPPRLYRGPKIADLARAPRFQDFFARRRDEDAGYDVFAPTEIRIEAYAVATVRLPVTHRETSSFLYVFGRSSLNRGGLLVRPRRWEPGEVCQFHIRNLTAVPTLLRAAQRVAQLIVTTHAIPWVSGSVGANVFPLSSPAPADPPIATRWTLTEDFDRDAPASDRAAAGFGSTGV</sequence>
<proteinExistence type="predicted"/>
<evidence type="ECO:0000256" key="1">
    <source>
        <dbReference type="SAM" id="MobiDB-lite"/>
    </source>
</evidence>
<dbReference type="InterPro" id="IPR029054">
    <property type="entry name" value="dUTPase-like"/>
</dbReference>
<organism evidence="3">
    <name type="scientific">Beluga whale alphaherpesvirus 1</name>
    <dbReference type="NCBI Taxonomy" id="1434720"/>
    <lineage>
        <taxon>Viruses</taxon>
        <taxon>Duplodnaviria</taxon>
        <taxon>Heunggongvirae</taxon>
        <taxon>Peploviricota</taxon>
        <taxon>Herviviricetes</taxon>
        <taxon>Herpesvirales</taxon>
        <taxon>Orthoherpesviridae</taxon>
        <taxon>Alphaherpesvirinae</taxon>
        <taxon>Varicellovirus</taxon>
        <taxon>Varicellovirus monodontidalpha1</taxon>
        <taxon>Monodontid alphaherpesvirus 1</taxon>
    </lineage>
</organism>
<evidence type="ECO:0000259" key="2">
    <source>
        <dbReference type="Pfam" id="PF00692"/>
    </source>
</evidence>
<name>A0A286RUI4_9ALPH</name>
<dbReference type="Pfam" id="PF00692">
    <property type="entry name" value="dUTPase"/>
    <property type="match status" value="1"/>
</dbReference>
<dbReference type="InterPro" id="IPR036157">
    <property type="entry name" value="dUTPase-like_sf"/>
</dbReference>
<protein>
    <submittedName>
        <fullName evidence="3">Deoxyuridine triphosphatase</fullName>
        <ecNumber evidence="3">3.6.1.23</ecNumber>
    </submittedName>
</protein>
<feature type="region of interest" description="Disordered" evidence="1">
    <location>
        <begin position="1"/>
        <end position="20"/>
    </location>
</feature>
<reference evidence="3" key="1">
    <citation type="submission" date="2017-08" db="EMBL/GenBank/DDBJ databases">
        <title>Genome sequence of an alphaherpesvirus from a beluga whale (Delphinapterus leucas).</title>
        <authorList>
            <person name="Davison A.J."/>
            <person name="Nielsen O."/>
            <person name="Subramaniam K."/>
            <person name="Jacob J.M."/>
            <person name="Romero C.H."/>
            <person name="Burek-Huntington K.A."/>
            <person name="Waltzek T.B."/>
        </authorList>
    </citation>
    <scope>NUCLEOTIDE SEQUENCE [LARGE SCALE GENOMIC DNA]</scope>
    <source>
        <strain evidence="3">LN3131-1</strain>
    </source>
</reference>